<organism evidence="5 6">
    <name type="scientific">Kushneria phyllosphaerae</name>
    <dbReference type="NCBI Taxonomy" id="2100822"/>
    <lineage>
        <taxon>Bacteria</taxon>
        <taxon>Pseudomonadati</taxon>
        <taxon>Pseudomonadota</taxon>
        <taxon>Gammaproteobacteria</taxon>
        <taxon>Oceanospirillales</taxon>
        <taxon>Halomonadaceae</taxon>
        <taxon>Kushneria</taxon>
    </lineage>
</organism>
<dbReference type="Gene3D" id="1.10.10.60">
    <property type="entry name" value="Homeodomain-like"/>
    <property type="match status" value="1"/>
</dbReference>
<evidence type="ECO:0000259" key="4">
    <source>
        <dbReference type="PROSITE" id="PS01124"/>
    </source>
</evidence>
<gene>
    <name evidence="5" type="primary">pchR</name>
    <name evidence="5" type="ORF">KSP9073_00425</name>
</gene>
<evidence type="ECO:0000313" key="6">
    <source>
        <dbReference type="Proteomes" id="UP000244934"/>
    </source>
</evidence>
<feature type="domain" description="HTH araC/xylS-type" evidence="4">
    <location>
        <begin position="218"/>
        <end position="317"/>
    </location>
</feature>
<protein>
    <submittedName>
        <fullName evidence="5">Regulatory protein PchR</fullName>
    </submittedName>
</protein>
<dbReference type="AlphaFoldDB" id="A0A2R8CHN8"/>
<dbReference type="Pfam" id="PF12833">
    <property type="entry name" value="HTH_18"/>
    <property type="match status" value="1"/>
</dbReference>
<dbReference type="GO" id="GO:0043565">
    <property type="term" value="F:sequence-specific DNA binding"/>
    <property type="evidence" value="ECO:0007669"/>
    <property type="project" value="InterPro"/>
</dbReference>
<proteinExistence type="predicted"/>
<evidence type="ECO:0000256" key="3">
    <source>
        <dbReference type="ARBA" id="ARBA00023163"/>
    </source>
</evidence>
<dbReference type="RefSeq" id="WP_108841298.1">
    <property type="nucleotide sequence ID" value="NZ_ONZI01000001.1"/>
</dbReference>
<dbReference type="InterPro" id="IPR050204">
    <property type="entry name" value="AraC_XylS_family_regulators"/>
</dbReference>
<keyword evidence="6" id="KW-1185">Reference proteome</keyword>
<dbReference type="InterPro" id="IPR009057">
    <property type="entry name" value="Homeodomain-like_sf"/>
</dbReference>
<dbReference type="SUPFAM" id="SSF46689">
    <property type="entry name" value="Homeodomain-like"/>
    <property type="match status" value="1"/>
</dbReference>
<keyword evidence="2" id="KW-0238">DNA-binding</keyword>
<reference evidence="6" key="1">
    <citation type="submission" date="2018-03" db="EMBL/GenBank/DDBJ databases">
        <authorList>
            <person name="Navarro De La Torre S."/>
        </authorList>
    </citation>
    <scope>NUCLEOTIDE SEQUENCE [LARGE SCALE GENOMIC DNA]</scope>
    <source>
        <strain evidence="6">EAod3</strain>
    </source>
</reference>
<dbReference type="GO" id="GO:0003700">
    <property type="term" value="F:DNA-binding transcription factor activity"/>
    <property type="evidence" value="ECO:0007669"/>
    <property type="project" value="InterPro"/>
</dbReference>
<dbReference type="PROSITE" id="PS01124">
    <property type="entry name" value="HTH_ARAC_FAMILY_2"/>
    <property type="match status" value="1"/>
</dbReference>
<dbReference type="Proteomes" id="UP000244934">
    <property type="component" value="Unassembled WGS sequence"/>
</dbReference>
<evidence type="ECO:0000313" key="5">
    <source>
        <dbReference type="EMBL" id="SPJ32425.1"/>
    </source>
</evidence>
<dbReference type="PANTHER" id="PTHR46796:SF12">
    <property type="entry name" value="HTH-TYPE DNA-BINDING TRANSCRIPTIONAL ACTIVATOR EUTR"/>
    <property type="match status" value="1"/>
</dbReference>
<dbReference type="PROSITE" id="PS51257">
    <property type="entry name" value="PROKAR_LIPOPROTEIN"/>
    <property type="match status" value="1"/>
</dbReference>
<dbReference type="SMART" id="SM00342">
    <property type="entry name" value="HTH_ARAC"/>
    <property type="match status" value="1"/>
</dbReference>
<evidence type="ECO:0000256" key="2">
    <source>
        <dbReference type="ARBA" id="ARBA00023125"/>
    </source>
</evidence>
<dbReference type="EMBL" id="ONZI01000001">
    <property type="protein sequence ID" value="SPJ32425.1"/>
    <property type="molecule type" value="Genomic_DNA"/>
</dbReference>
<accession>A0A2R8CHN8</accession>
<dbReference type="InterPro" id="IPR018060">
    <property type="entry name" value="HTH_AraC"/>
</dbReference>
<name>A0A2R8CHN8_9GAMM</name>
<dbReference type="PANTHER" id="PTHR46796">
    <property type="entry name" value="HTH-TYPE TRANSCRIPTIONAL ACTIVATOR RHAS-RELATED"/>
    <property type="match status" value="1"/>
</dbReference>
<keyword evidence="3" id="KW-0804">Transcription</keyword>
<evidence type="ECO:0000256" key="1">
    <source>
        <dbReference type="ARBA" id="ARBA00023015"/>
    </source>
</evidence>
<keyword evidence="1" id="KW-0805">Transcription regulation</keyword>
<dbReference type="OrthoDB" id="6003540at2"/>
<sequence>MGVQKKDRLSPVVLSGLSCHHTCSIQQHVENYQGWDLQLMQLSQGRFEGRVTHFELEGLHLVRDHASQALLKRGGLDSTTVGFSFPLSRPDDPLICQGRRYAHAGVLAVMGDNLPEVRVAANLDLLSLSLDYQKLAILSGEAREVMDSLRAGPGYLPAASGYQALTLLFDLACQWLTLRPELVCRSALRDAFLGHVLDIVERGPVERMTPSVRKRVVDRAREVIDAQDGEPIAIPSVCHRIGVSRRKLQYCFQEYLGISPASYVRLVRLNAIHRTLARGDALHVQDEAVRWGFFHLGHFALEYRRLFGERPSQTLQRGRQNPAESG</sequence>